<evidence type="ECO:0000313" key="2">
    <source>
        <dbReference type="Proteomes" id="UP000249645"/>
    </source>
</evidence>
<reference evidence="1 2" key="1">
    <citation type="submission" date="2017-11" db="EMBL/GenBank/DDBJ databases">
        <title>Infants hospitalized years apart are colonized by the same room-sourced microbial strains.</title>
        <authorList>
            <person name="Brooks B."/>
            <person name="Olm M.R."/>
            <person name="Firek B.A."/>
            <person name="Baker R."/>
            <person name="Thomas B.C."/>
            <person name="Morowitz M.J."/>
            <person name="Banfield J.F."/>
        </authorList>
    </citation>
    <scope>NUCLEOTIDE SEQUENCE [LARGE SCALE GENOMIC DNA]</scope>
    <source>
        <strain evidence="1">S2_009_000_R2_76</strain>
    </source>
</reference>
<feature type="non-terminal residue" evidence="1">
    <location>
        <position position="1"/>
    </location>
</feature>
<sequence>EYNFETPNTFLKQISRRARSWDFCHCVNPINDLSIQFFGSCEITPSIQNIEQIHDKNIKGQLLLWECTKQEIEEIDRILSPIELTIKIIDDNNNDSCLIAITNFMFDPSIGIYSVAMDWDSFENGNVRNKLEVNNLTQLIPGNEYRGEDPPFIEEIINRHSNTKFTKIQVSEMENIVGFPLIHTERTIIVTRFQMIDKKAIAEIERKLKEVKQIDKLNFQIEFGIKEDYMWSNPICELNMSWTPELNIASIDDYLNTETECLRIFNEVLPTLDNDMQLKNTFEILHIAGEIGFDNNNNG</sequence>
<protein>
    <submittedName>
        <fullName evidence="1">Uncharacterized protein</fullName>
    </submittedName>
</protein>
<organism evidence="1 2">
    <name type="scientific">Pseudopedobacter saltans</name>
    <dbReference type="NCBI Taxonomy" id="151895"/>
    <lineage>
        <taxon>Bacteria</taxon>
        <taxon>Pseudomonadati</taxon>
        <taxon>Bacteroidota</taxon>
        <taxon>Sphingobacteriia</taxon>
        <taxon>Sphingobacteriales</taxon>
        <taxon>Sphingobacteriaceae</taxon>
        <taxon>Pseudopedobacter</taxon>
    </lineage>
</organism>
<comment type="caution">
    <text evidence="1">The sequence shown here is derived from an EMBL/GenBank/DDBJ whole genome shotgun (WGS) entry which is preliminary data.</text>
</comment>
<evidence type="ECO:0000313" key="1">
    <source>
        <dbReference type="EMBL" id="PZP43923.1"/>
    </source>
</evidence>
<proteinExistence type="predicted"/>
<dbReference type="EMBL" id="QFOI01000344">
    <property type="protein sequence ID" value="PZP43923.1"/>
    <property type="molecule type" value="Genomic_DNA"/>
</dbReference>
<dbReference type="AlphaFoldDB" id="A0A2W5EN37"/>
<accession>A0A2W5EN37</accession>
<dbReference type="Proteomes" id="UP000249645">
    <property type="component" value="Unassembled WGS sequence"/>
</dbReference>
<gene>
    <name evidence="1" type="ORF">DI598_15165</name>
</gene>
<name>A0A2W5EN37_9SPHI</name>